<dbReference type="FunFam" id="3.40.50.1010:FF:000002">
    <property type="entry name" value="Exonuclease 1, putative"/>
    <property type="match status" value="1"/>
</dbReference>
<evidence type="ECO:0000256" key="8">
    <source>
        <dbReference type="ARBA" id="ARBA00023204"/>
    </source>
</evidence>
<comment type="cofactor">
    <cofactor evidence="1">
        <name>Mg(2+)</name>
        <dbReference type="ChEBI" id="CHEBI:18420"/>
    </cofactor>
</comment>
<dbReference type="PRINTS" id="PR00853">
    <property type="entry name" value="XPGRADSUPER"/>
</dbReference>
<keyword evidence="13" id="KW-1185">Reference proteome</keyword>
<dbReference type="InterPro" id="IPR006084">
    <property type="entry name" value="XPG/Rad2"/>
</dbReference>
<dbReference type="Proteomes" id="UP000187455">
    <property type="component" value="Unassembled WGS sequence"/>
</dbReference>
<dbReference type="InterPro" id="IPR006085">
    <property type="entry name" value="XPG_DNA_repair_N"/>
</dbReference>
<dbReference type="Pfam" id="PF00752">
    <property type="entry name" value="XPG_N"/>
    <property type="match status" value="1"/>
</dbReference>
<evidence type="ECO:0000259" key="10">
    <source>
        <dbReference type="SMART" id="SM00484"/>
    </source>
</evidence>
<dbReference type="GO" id="GO:0006281">
    <property type="term" value="P:DNA repair"/>
    <property type="evidence" value="ECO:0007669"/>
    <property type="project" value="UniProtKB-KW"/>
</dbReference>
<keyword evidence="4" id="KW-0479">Metal-binding</keyword>
<dbReference type="Gene3D" id="3.40.50.1010">
    <property type="entry name" value="5'-nuclease"/>
    <property type="match status" value="1"/>
</dbReference>
<dbReference type="SMART" id="SM00484">
    <property type="entry name" value="XPGI"/>
    <property type="match status" value="1"/>
</dbReference>
<keyword evidence="6" id="KW-0378">Hydrolase</keyword>
<evidence type="ECO:0000256" key="5">
    <source>
        <dbReference type="ARBA" id="ARBA00022763"/>
    </source>
</evidence>
<dbReference type="SMART" id="SM00279">
    <property type="entry name" value="HhH2"/>
    <property type="match status" value="1"/>
</dbReference>
<dbReference type="STRING" id="133383.A0A1R0GN19"/>
<evidence type="ECO:0000256" key="9">
    <source>
        <dbReference type="ARBA" id="ARBA00023242"/>
    </source>
</evidence>
<evidence type="ECO:0000259" key="11">
    <source>
        <dbReference type="SMART" id="SM00485"/>
    </source>
</evidence>
<evidence type="ECO:0000256" key="2">
    <source>
        <dbReference type="ARBA" id="ARBA00004123"/>
    </source>
</evidence>
<evidence type="ECO:0000313" key="13">
    <source>
        <dbReference type="Proteomes" id="UP000187455"/>
    </source>
</evidence>
<evidence type="ECO:0000256" key="3">
    <source>
        <dbReference type="ARBA" id="ARBA00022722"/>
    </source>
</evidence>
<feature type="domain" description="XPG N-terminal" evidence="11">
    <location>
        <begin position="1"/>
        <end position="99"/>
    </location>
</feature>
<dbReference type="PANTHER" id="PTHR11081">
    <property type="entry name" value="FLAP ENDONUCLEASE FAMILY MEMBER"/>
    <property type="match status" value="1"/>
</dbReference>
<evidence type="ECO:0000256" key="6">
    <source>
        <dbReference type="ARBA" id="ARBA00022801"/>
    </source>
</evidence>
<dbReference type="InterPro" id="IPR008918">
    <property type="entry name" value="HhH2"/>
</dbReference>
<dbReference type="GO" id="GO:0004527">
    <property type="term" value="F:exonuclease activity"/>
    <property type="evidence" value="ECO:0007669"/>
    <property type="project" value="UniProtKB-KW"/>
</dbReference>
<keyword evidence="7" id="KW-0460">Magnesium</keyword>
<keyword evidence="8" id="KW-0234">DNA repair</keyword>
<dbReference type="GO" id="GO:0005634">
    <property type="term" value="C:nucleus"/>
    <property type="evidence" value="ECO:0007669"/>
    <property type="project" value="UniProtKB-SubCell"/>
</dbReference>
<dbReference type="InterPro" id="IPR036279">
    <property type="entry name" value="5-3_exonuclease_C_sf"/>
</dbReference>
<dbReference type="SUPFAM" id="SSF47807">
    <property type="entry name" value="5' to 3' exonuclease, C-terminal subdomain"/>
    <property type="match status" value="1"/>
</dbReference>
<dbReference type="SMART" id="SM00485">
    <property type="entry name" value="XPGN"/>
    <property type="match status" value="1"/>
</dbReference>
<name>A0A1R0GN19_9FUNG</name>
<dbReference type="InterPro" id="IPR006086">
    <property type="entry name" value="XPG-I_dom"/>
</dbReference>
<protein>
    <submittedName>
        <fullName evidence="12">Exonuclease 1</fullName>
    </submittedName>
</protein>
<dbReference type="GO" id="GO:0046872">
    <property type="term" value="F:metal ion binding"/>
    <property type="evidence" value="ECO:0007669"/>
    <property type="project" value="UniProtKB-KW"/>
</dbReference>
<keyword evidence="12" id="KW-0269">Exonuclease</keyword>
<dbReference type="Gene3D" id="1.10.150.20">
    <property type="entry name" value="5' to 3' exonuclease, C-terminal subdomain"/>
    <property type="match status" value="1"/>
</dbReference>
<dbReference type="Pfam" id="PF00867">
    <property type="entry name" value="XPG_I"/>
    <property type="match status" value="1"/>
</dbReference>
<dbReference type="GO" id="GO:0003677">
    <property type="term" value="F:DNA binding"/>
    <property type="evidence" value="ECO:0007669"/>
    <property type="project" value="InterPro"/>
</dbReference>
<dbReference type="GO" id="GO:0017108">
    <property type="term" value="F:5'-flap endonuclease activity"/>
    <property type="evidence" value="ECO:0007669"/>
    <property type="project" value="TreeGrafter"/>
</dbReference>
<organism evidence="12 13">
    <name type="scientific">Smittium mucronatum</name>
    <dbReference type="NCBI Taxonomy" id="133383"/>
    <lineage>
        <taxon>Eukaryota</taxon>
        <taxon>Fungi</taxon>
        <taxon>Fungi incertae sedis</taxon>
        <taxon>Zoopagomycota</taxon>
        <taxon>Kickxellomycotina</taxon>
        <taxon>Harpellomycetes</taxon>
        <taxon>Harpellales</taxon>
        <taxon>Legeriomycetaceae</taxon>
        <taxon>Smittium</taxon>
    </lineage>
</organism>
<comment type="caution">
    <text evidence="12">The sequence shown here is derived from an EMBL/GenBank/DDBJ whole genome shotgun (WGS) entry which is preliminary data.</text>
</comment>
<dbReference type="InterPro" id="IPR044752">
    <property type="entry name" value="PIN-like_EXO1"/>
</dbReference>
<dbReference type="SUPFAM" id="SSF88723">
    <property type="entry name" value="PIN domain-like"/>
    <property type="match status" value="1"/>
</dbReference>
<dbReference type="EMBL" id="LSSL01006779">
    <property type="protein sequence ID" value="OLY78291.1"/>
    <property type="molecule type" value="Genomic_DNA"/>
</dbReference>
<reference evidence="12 13" key="1">
    <citation type="journal article" date="2016" name="Mol. Biol. Evol.">
        <title>Genome-Wide Survey of Gut Fungi (Harpellales) Reveals the First Horizontally Transferred Ubiquitin Gene from a Mosquito Host.</title>
        <authorList>
            <person name="Wang Y."/>
            <person name="White M.M."/>
            <person name="Kvist S."/>
            <person name="Moncalvo J.M."/>
        </authorList>
    </citation>
    <scope>NUCLEOTIDE SEQUENCE [LARGE SCALE GENOMIC DNA]</scope>
    <source>
        <strain evidence="12 13">ALG-7-W6</strain>
    </source>
</reference>
<comment type="subcellular location">
    <subcellularLocation>
        <location evidence="2">Nucleus</location>
    </subcellularLocation>
</comment>
<dbReference type="CDD" id="cd09857">
    <property type="entry name" value="PIN_EXO1"/>
    <property type="match status" value="1"/>
</dbReference>
<keyword evidence="3" id="KW-0540">Nuclease</keyword>
<keyword evidence="5" id="KW-0227">DNA damage</keyword>
<dbReference type="OrthoDB" id="26491at2759"/>
<gene>
    <name evidence="12" type="ORF">AYI68_g7662</name>
</gene>
<feature type="domain" description="XPG-I" evidence="10">
    <location>
        <begin position="136"/>
        <end position="206"/>
    </location>
</feature>
<evidence type="ECO:0000256" key="4">
    <source>
        <dbReference type="ARBA" id="ARBA00022723"/>
    </source>
</evidence>
<evidence type="ECO:0000313" key="12">
    <source>
        <dbReference type="EMBL" id="OLY78291.1"/>
    </source>
</evidence>
<accession>A0A1R0GN19</accession>
<dbReference type="AlphaFoldDB" id="A0A1R0GN19"/>
<keyword evidence="9" id="KW-0539">Nucleus</keyword>
<evidence type="ECO:0000256" key="1">
    <source>
        <dbReference type="ARBA" id="ARBA00001946"/>
    </source>
</evidence>
<dbReference type="PANTHER" id="PTHR11081:SF65">
    <property type="entry name" value="DNA DAMAGE-INDUCIBLE PROTEIN DIN7-RELATED"/>
    <property type="match status" value="1"/>
</dbReference>
<evidence type="ECO:0000256" key="7">
    <source>
        <dbReference type="ARBA" id="ARBA00022842"/>
    </source>
</evidence>
<dbReference type="InterPro" id="IPR029060">
    <property type="entry name" value="PIN-like_dom_sf"/>
</dbReference>
<sequence>MGITGLLTVLKEAQEPVHISSFKGQTLGIDGYVWLHKGAFGCSQEIALGQDTRRYVNYILKKIEMLRHFQIVPFVVFDGGSLTSKEETEMEREAKKNIQEGLRLFNMGLKKEAQTYFQRGINITPKFAKDVIEELKKKNIQYVVAPYEADAQLAYLEREGTIQGIITEDSDLIVYGCKKIIFKLDDAGNGMLFDRERLGQVRSFSLRGWTDETFRKMCILSGCDYLSSVHGVGLKRSHKYLQRSRDIKQIAENQWIAFHPQIDSENDEIRRVICSG</sequence>
<proteinExistence type="predicted"/>